<protein>
    <submittedName>
        <fullName evidence="2">Uncharacterized protein</fullName>
    </submittedName>
</protein>
<dbReference type="EMBL" id="JBJUIK010000004">
    <property type="protein sequence ID" value="KAL3530068.1"/>
    <property type="molecule type" value="Genomic_DNA"/>
</dbReference>
<feature type="compositionally biased region" description="Polar residues" evidence="1">
    <location>
        <begin position="86"/>
        <end position="100"/>
    </location>
</feature>
<dbReference type="Proteomes" id="UP001630127">
    <property type="component" value="Unassembled WGS sequence"/>
</dbReference>
<organism evidence="2 3">
    <name type="scientific">Cinchona calisaya</name>
    <dbReference type="NCBI Taxonomy" id="153742"/>
    <lineage>
        <taxon>Eukaryota</taxon>
        <taxon>Viridiplantae</taxon>
        <taxon>Streptophyta</taxon>
        <taxon>Embryophyta</taxon>
        <taxon>Tracheophyta</taxon>
        <taxon>Spermatophyta</taxon>
        <taxon>Magnoliopsida</taxon>
        <taxon>eudicotyledons</taxon>
        <taxon>Gunneridae</taxon>
        <taxon>Pentapetalae</taxon>
        <taxon>asterids</taxon>
        <taxon>lamiids</taxon>
        <taxon>Gentianales</taxon>
        <taxon>Rubiaceae</taxon>
        <taxon>Cinchonoideae</taxon>
        <taxon>Cinchoneae</taxon>
        <taxon>Cinchona</taxon>
    </lineage>
</organism>
<feature type="region of interest" description="Disordered" evidence="1">
    <location>
        <begin position="29"/>
        <end position="55"/>
    </location>
</feature>
<keyword evidence="3" id="KW-1185">Reference proteome</keyword>
<evidence type="ECO:0000313" key="2">
    <source>
        <dbReference type="EMBL" id="KAL3530068.1"/>
    </source>
</evidence>
<proteinExistence type="predicted"/>
<sequence length="100" mass="10684">MSSEAAGTSGTKRLRRRVIIHCNEYGITGHNSATCKSEATKGEATKPKPVPDQQPYLELVLQPTSVLVQQPTSGPVQQPDPIPVLQPTSAPVQQPNSTLV</sequence>
<accession>A0ABD3AEW6</accession>
<dbReference type="AlphaFoldDB" id="A0ABD3AEW6"/>
<comment type="caution">
    <text evidence="2">The sequence shown here is derived from an EMBL/GenBank/DDBJ whole genome shotgun (WGS) entry which is preliminary data.</text>
</comment>
<gene>
    <name evidence="2" type="ORF">ACH5RR_009390</name>
</gene>
<name>A0ABD3AEW6_9GENT</name>
<evidence type="ECO:0000256" key="1">
    <source>
        <dbReference type="SAM" id="MobiDB-lite"/>
    </source>
</evidence>
<evidence type="ECO:0000313" key="3">
    <source>
        <dbReference type="Proteomes" id="UP001630127"/>
    </source>
</evidence>
<feature type="region of interest" description="Disordered" evidence="1">
    <location>
        <begin position="68"/>
        <end position="100"/>
    </location>
</feature>
<reference evidence="2 3" key="1">
    <citation type="submission" date="2024-11" db="EMBL/GenBank/DDBJ databases">
        <title>A near-complete genome assembly of Cinchona calisaya.</title>
        <authorList>
            <person name="Lian D.C."/>
            <person name="Zhao X.W."/>
            <person name="Wei L."/>
        </authorList>
    </citation>
    <scope>NUCLEOTIDE SEQUENCE [LARGE SCALE GENOMIC DNA]</scope>
    <source>
        <tissue evidence="2">Nenye</tissue>
    </source>
</reference>